<name>A0A067LX01_BOTB1</name>
<evidence type="ECO:0000313" key="2">
    <source>
        <dbReference type="Proteomes" id="UP000027195"/>
    </source>
</evidence>
<organism evidence="1 2">
    <name type="scientific">Botryobasidium botryosum (strain FD-172 SS1)</name>
    <dbReference type="NCBI Taxonomy" id="930990"/>
    <lineage>
        <taxon>Eukaryota</taxon>
        <taxon>Fungi</taxon>
        <taxon>Dikarya</taxon>
        <taxon>Basidiomycota</taxon>
        <taxon>Agaricomycotina</taxon>
        <taxon>Agaricomycetes</taxon>
        <taxon>Cantharellales</taxon>
        <taxon>Botryobasidiaceae</taxon>
        <taxon>Botryobasidium</taxon>
    </lineage>
</organism>
<proteinExistence type="predicted"/>
<evidence type="ECO:0000313" key="1">
    <source>
        <dbReference type="EMBL" id="KDQ06820.1"/>
    </source>
</evidence>
<gene>
    <name evidence="1" type="ORF">BOTBODRAFT_192816</name>
</gene>
<dbReference type="EMBL" id="KL198122">
    <property type="protein sequence ID" value="KDQ06820.1"/>
    <property type="molecule type" value="Genomic_DNA"/>
</dbReference>
<protein>
    <submittedName>
        <fullName evidence="1">Uncharacterized protein</fullName>
    </submittedName>
</protein>
<keyword evidence="2" id="KW-1185">Reference proteome</keyword>
<sequence length="345" mass="37886">MTFSNITTDAPALVEGAYHPTPNPMREASPECAYRYATLPHGVYAGTAGKQDSDLIVTTMAYLSSIAPPASNITTLVVYSNVPSANDIATGETRCLNYMVLISSWFPRCNPWFQAARLYQLIELHHVSPAAFVIAKSNRICDHLDAILSLASRPPALPSAPRFEATPPHKIPPTLTVSRQFALVATMLPVPPQYPSYEARSLLQARLRFPQTQPHHLQGLLPTSASPVHVRPPPLNQRRSASKHAAIQAMKVALSSKSRRREALALARAFVEDAPQVVAKWASYQGKEVAFTKATEETAERETIEGDLEKAKEYDSMAAIARTSWNWGFLKTRAVLVGLSRLHGN</sequence>
<reference evidence="2" key="1">
    <citation type="journal article" date="2014" name="Proc. Natl. Acad. Sci. U.S.A.">
        <title>Extensive sampling of basidiomycete genomes demonstrates inadequacy of the white-rot/brown-rot paradigm for wood decay fungi.</title>
        <authorList>
            <person name="Riley R."/>
            <person name="Salamov A.A."/>
            <person name="Brown D.W."/>
            <person name="Nagy L.G."/>
            <person name="Floudas D."/>
            <person name="Held B.W."/>
            <person name="Levasseur A."/>
            <person name="Lombard V."/>
            <person name="Morin E."/>
            <person name="Otillar R."/>
            <person name="Lindquist E.A."/>
            <person name="Sun H."/>
            <person name="LaButti K.M."/>
            <person name="Schmutz J."/>
            <person name="Jabbour D."/>
            <person name="Luo H."/>
            <person name="Baker S.E."/>
            <person name="Pisabarro A.G."/>
            <person name="Walton J.D."/>
            <person name="Blanchette R.A."/>
            <person name="Henrissat B."/>
            <person name="Martin F."/>
            <person name="Cullen D."/>
            <person name="Hibbett D.S."/>
            <person name="Grigoriev I.V."/>
        </authorList>
    </citation>
    <scope>NUCLEOTIDE SEQUENCE [LARGE SCALE GENOMIC DNA]</scope>
    <source>
        <strain evidence="2">FD-172 SS1</strain>
    </source>
</reference>
<dbReference type="InParanoid" id="A0A067LX01"/>
<accession>A0A067LX01</accession>
<dbReference type="AlphaFoldDB" id="A0A067LX01"/>
<dbReference type="HOGENOM" id="CLU_804081_0_0_1"/>
<dbReference type="Proteomes" id="UP000027195">
    <property type="component" value="Unassembled WGS sequence"/>
</dbReference>